<proteinExistence type="predicted"/>
<dbReference type="Proteomes" id="UP001345691">
    <property type="component" value="Unassembled WGS sequence"/>
</dbReference>
<feature type="compositionally biased region" description="Low complexity" evidence="1">
    <location>
        <begin position="202"/>
        <end position="215"/>
    </location>
</feature>
<name>A0ABR0JSX7_9EURO</name>
<evidence type="ECO:0000256" key="1">
    <source>
        <dbReference type="SAM" id="MobiDB-lite"/>
    </source>
</evidence>
<accession>A0ABR0JSX7</accession>
<keyword evidence="3" id="KW-1185">Reference proteome</keyword>
<reference evidence="2 3" key="1">
    <citation type="submission" date="2023-08" db="EMBL/GenBank/DDBJ databases">
        <title>Black Yeasts Isolated from many extreme environments.</title>
        <authorList>
            <person name="Coleine C."/>
            <person name="Stajich J.E."/>
            <person name="Selbmann L."/>
        </authorList>
    </citation>
    <scope>NUCLEOTIDE SEQUENCE [LARGE SCALE GENOMIC DNA]</scope>
    <source>
        <strain evidence="2 3">CCFEE 6328</strain>
    </source>
</reference>
<feature type="compositionally biased region" description="Gly residues" evidence="1">
    <location>
        <begin position="132"/>
        <end position="143"/>
    </location>
</feature>
<organism evidence="2 3">
    <name type="scientific">Exophiala sideris</name>
    <dbReference type="NCBI Taxonomy" id="1016849"/>
    <lineage>
        <taxon>Eukaryota</taxon>
        <taxon>Fungi</taxon>
        <taxon>Dikarya</taxon>
        <taxon>Ascomycota</taxon>
        <taxon>Pezizomycotina</taxon>
        <taxon>Eurotiomycetes</taxon>
        <taxon>Chaetothyriomycetidae</taxon>
        <taxon>Chaetothyriales</taxon>
        <taxon>Herpotrichiellaceae</taxon>
        <taxon>Exophiala</taxon>
    </lineage>
</organism>
<feature type="region of interest" description="Disordered" evidence="1">
    <location>
        <begin position="183"/>
        <end position="223"/>
    </location>
</feature>
<feature type="region of interest" description="Disordered" evidence="1">
    <location>
        <begin position="106"/>
        <end position="160"/>
    </location>
</feature>
<dbReference type="EMBL" id="JAVRRF010000001">
    <property type="protein sequence ID" value="KAK5068431.1"/>
    <property type="molecule type" value="Genomic_DNA"/>
</dbReference>
<comment type="caution">
    <text evidence="2">The sequence shown here is derived from an EMBL/GenBank/DDBJ whole genome shotgun (WGS) entry which is preliminary data.</text>
</comment>
<protein>
    <submittedName>
        <fullName evidence="2">Uncharacterized protein</fullName>
    </submittedName>
</protein>
<gene>
    <name evidence="2" type="ORF">LTR69_000550</name>
</gene>
<feature type="compositionally biased region" description="Acidic residues" evidence="1">
    <location>
        <begin position="109"/>
        <end position="120"/>
    </location>
</feature>
<evidence type="ECO:0000313" key="2">
    <source>
        <dbReference type="EMBL" id="KAK5068431.1"/>
    </source>
</evidence>
<evidence type="ECO:0000313" key="3">
    <source>
        <dbReference type="Proteomes" id="UP001345691"/>
    </source>
</evidence>
<sequence>MFSEHDTHLEVVRIALRIQDAHDEYEEAHSMQGSDREVNSALYAATNKLAKLLHQMNRIQPENPGLARMLEDFGHAEKGTFMGHGEDWDGGECMWRNHRYAHHHPPESDYGDEEYDDGQEDWNANDYDDGTLGNGEYDGGDGAGQDDSGERYDYSNGYEGEGNGYGEGYYDAGAHRLSGEAQYDHGTGYAHDQGYGLGYDQGHGQDQYQPDQGYYSHHDNTYG</sequence>